<feature type="compositionally biased region" description="Basic and acidic residues" evidence="1">
    <location>
        <begin position="24"/>
        <end position="40"/>
    </location>
</feature>
<protein>
    <submittedName>
        <fullName evidence="2">Uncharacterized protein</fullName>
    </submittedName>
</protein>
<reference evidence="2 3" key="1">
    <citation type="submission" date="2019-06" db="EMBL/GenBank/DDBJ databases">
        <title>A chromosomal-level reference genome of Carpinus fangiana (Coryloideae, Betulaceae).</title>
        <authorList>
            <person name="Yang X."/>
            <person name="Wang Z."/>
            <person name="Zhang L."/>
            <person name="Hao G."/>
            <person name="Liu J."/>
            <person name="Yang Y."/>
        </authorList>
    </citation>
    <scope>NUCLEOTIDE SEQUENCE [LARGE SCALE GENOMIC DNA]</scope>
    <source>
        <strain evidence="2">Cfa_2016G</strain>
        <tissue evidence="2">Leaf</tissue>
    </source>
</reference>
<accession>A0A5N6QWZ1</accession>
<feature type="region of interest" description="Disordered" evidence="1">
    <location>
        <begin position="1"/>
        <end position="168"/>
    </location>
</feature>
<evidence type="ECO:0000256" key="1">
    <source>
        <dbReference type="SAM" id="MobiDB-lite"/>
    </source>
</evidence>
<feature type="compositionally biased region" description="Basic and acidic residues" evidence="1">
    <location>
        <begin position="1"/>
        <end position="10"/>
    </location>
</feature>
<feature type="compositionally biased region" description="Polar residues" evidence="1">
    <location>
        <begin position="41"/>
        <end position="61"/>
    </location>
</feature>
<sequence length="168" mass="18726">MSAARSESRLESLPPELLVCGQDEPAKKSPSDFKTPDRPRQNTPATDNSPLDSKSGGNITPKTPEAPLRDHGPFTRRPRIYEKEPPRKALFKGPDSPCESSSKYKTPVLSQPLRTMTTPATDSYRPLDSTSDGKAPSTHPQEATRKNRPHTRLRDNPEMPLKPRTLFK</sequence>
<name>A0A5N6QWZ1_9ROSI</name>
<dbReference type="EMBL" id="CM017322">
    <property type="protein sequence ID" value="KAE8010653.1"/>
    <property type="molecule type" value="Genomic_DNA"/>
</dbReference>
<dbReference type="Proteomes" id="UP000327013">
    <property type="component" value="Chromosome 2"/>
</dbReference>
<organism evidence="2 3">
    <name type="scientific">Carpinus fangiana</name>
    <dbReference type="NCBI Taxonomy" id="176857"/>
    <lineage>
        <taxon>Eukaryota</taxon>
        <taxon>Viridiplantae</taxon>
        <taxon>Streptophyta</taxon>
        <taxon>Embryophyta</taxon>
        <taxon>Tracheophyta</taxon>
        <taxon>Spermatophyta</taxon>
        <taxon>Magnoliopsida</taxon>
        <taxon>eudicotyledons</taxon>
        <taxon>Gunneridae</taxon>
        <taxon>Pentapetalae</taxon>
        <taxon>rosids</taxon>
        <taxon>fabids</taxon>
        <taxon>Fagales</taxon>
        <taxon>Betulaceae</taxon>
        <taxon>Carpinus</taxon>
    </lineage>
</organism>
<proteinExistence type="predicted"/>
<gene>
    <name evidence="2" type="ORF">FH972_007006</name>
</gene>
<feature type="compositionally biased region" description="Polar residues" evidence="1">
    <location>
        <begin position="98"/>
        <end position="121"/>
    </location>
</feature>
<dbReference type="AlphaFoldDB" id="A0A5N6QWZ1"/>
<evidence type="ECO:0000313" key="2">
    <source>
        <dbReference type="EMBL" id="KAE8010653.1"/>
    </source>
</evidence>
<feature type="compositionally biased region" description="Basic and acidic residues" evidence="1">
    <location>
        <begin position="67"/>
        <end position="87"/>
    </location>
</feature>
<keyword evidence="3" id="KW-1185">Reference proteome</keyword>
<dbReference type="OrthoDB" id="1784680at2759"/>
<evidence type="ECO:0000313" key="3">
    <source>
        <dbReference type="Proteomes" id="UP000327013"/>
    </source>
</evidence>